<dbReference type="PANTHER" id="PTHR11808:SF15">
    <property type="entry name" value="CYSTATHIONINE GAMMA-LYASE"/>
    <property type="match status" value="1"/>
</dbReference>
<dbReference type="SUPFAM" id="SSF53383">
    <property type="entry name" value="PLP-dependent transferases"/>
    <property type="match status" value="1"/>
</dbReference>
<dbReference type="FunFam" id="3.40.640.10:FF:000009">
    <property type="entry name" value="Cystathionine gamma-synthase homolog"/>
    <property type="match status" value="1"/>
</dbReference>
<evidence type="ECO:0000313" key="11">
    <source>
        <dbReference type="Proteomes" id="UP000184300"/>
    </source>
</evidence>
<dbReference type="InterPro" id="IPR015424">
    <property type="entry name" value="PyrdxlP-dep_Trfase"/>
</dbReference>
<evidence type="ECO:0000256" key="8">
    <source>
        <dbReference type="PIRSR" id="PIRSR001434-2"/>
    </source>
</evidence>
<sequence>MTGFGTRAVRSGLPRDANTGALVEPISLATTFAQQDVGCPIGPYIYSRSSNPNRDSFQNAIADLECATYALVFSSGMAATAAIVQGLAQRSLIVSIDSLYGGTHRYLTRIAPAFGVKVIFVDDIQNRLTQVLNTSEEKVKIVWLETPSNPTLSLVDIQVVAETAHAAGAQVVVDNTFLSPYIQNPLRYGADIVLHSVTKCINGHTDVLMGAIAFNSSEIHATLSFVQNAAGSVPSPFDCWLAHRGLKTLHLRAPAAARNASALANILEKSPHVISVNYPGLNSHPQRQVAVKQHRNGLGGGMISFRIRGGSKAAAKFCTSSKYFALAESLGGLESLCEIPAAMTHNGMPKEAREKGGIYDDLIRLSVSVEDISDLMEDMLGTLEYAVKL</sequence>
<comment type="pathway">
    <text evidence="2">Amino-acid biosynthesis; L-cysteine biosynthesis; L-cysteine from L-homocysteine and L-serine: step 2/2.</text>
</comment>
<evidence type="ECO:0000256" key="2">
    <source>
        <dbReference type="ARBA" id="ARBA00005038"/>
    </source>
</evidence>
<dbReference type="InterPro" id="IPR015421">
    <property type="entry name" value="PyrdxlP-dep_Trfase_major"/>
</dbReference>
<dbReference type="Gene3D" id="3.40.640.10">
    <property type="entry name" value="Type I PLP-dependent aspartate aminotransferase-like (Major domain)"/>
    <property type="match status" value="1"/>
</dbReference>
<dbReference type="Gene3D" id="3.90.1150.10">
    <property type="entry name" value="Aspartate Aminotransferase, domain 1"/>
    <property type="match status" value="1"/>
</dbReference>
<dbReference type="STRING" id="1160497.A0A1L9VVJ2"/>
<evidence type="ECO:0000256" key="4">
    <source>
        <dbReference type="ARBA" id="ARBA00012085"/>
    </source>
</evidence>
<dbReference type="PIRSF" id="PIRSF001434">
    <property type="entry name" value="CGS"/>
    <property type="match status" value="1"/>
</dbReference>
<dbReference type="AlphaFoldDB" id="A0A1L9VVJ2"/>
<proteinExistence type="inferred from homology"/>
<comment type="cofactor">
    <cofactor evidence="1 9">
        <name>pyridoxal 5'-phosphate</name>
        <dbReference type="ChEBI" id="CHEBI:597326"/>
    </cofactor>
</comment>
<protein>
    <recommendedName>
        <fullName evidence="4">cystathionine gamma-lyase</fullName>
        <ecNumber evidence="4">4.4.1.1</ecNumber>
    </recommendedName>
    <alternativeName>
        <fullName evidence="7">Gamma-cystathionase</fullName>
    </alternativeName>
</protein>
<feature type="modified residue" description="N6-(pyridoxal phosphate)lysine" evidence="8">
    <location>
        <position position="199"/>
    </location>
</feature>
<dbReference type="GO" id="GO:0005737">
    <property type="term" value="C:cytoplasm"/>
    <property type="evidence" value="ECO:0007669"/>
    <property type="project" value="TreeGrafter"/>
</dbReference>
<comment type="similarity">
    <text evidence="3 9">Belongs to the trans-sulfuration enzymes family.</text>
</comment>
<dbReference type="InterPro" id="IPR015422">
    <property type="entry name" value="PyrdxlP-dep_Trfase_small"/>
</dbReference>
<evidence type="ECO:0000256" key="9">
    <source>
        <dbReference type="RuleBase" id="RU362118"/>
    </source>
</evidence>
<evidence type="ECO:0000256" key="1">
    <source>
        <dbReference type="ARBA" id="ARBA00001933"/>
    </source>
</evidence>
<dbReference type="VEuPathDB" id="FungiDB:ASPGLDRAFT_164576"/>
<dbReference type="EC" id="4.4.1.1" evidence="4"/>
<dbReference type="PANTHER" id="PTHR11808">
    <property type="entry name" value="TRANS-SULFURATION ENZYME FAMILY MEMBER"/>
    <property type="match status" value="1"/>
</dbReference>
<dbReference type="Pfam" id="PF01053">
    <property type="entry name" value="Cys_Met_Meta_PP"/>
    <property type="match status" value="1"/>
</dbReference>
<dbReference type="GO" id="GO:0004123">
    <property type="term" value="F:cystathionine gamma-lyase activity"/>
    <property type="evidence" value="ECO:0007669"/>
    <property type="project" value="TreeGrafter"/>
</dbReference>
<evidence type="ECO:0000256" key="6">
    <source>
        <dbReference type="ARBA" id="ARBA00023192"/>
    </source>
</evidence>
<dbReference type="CDD" id="cd00614">
    <property type="entry name" value="CGS_like"/>
    <property type="match status" value="1"/>
</dbReference>
<dbReference type="RefSeq" id="XP_022404608.1">
    <property type="nucleotide sequence ID" value="XM_022542577.1"/>
</dbReference>
<dbReference type="InterPro" id="IPR000277">
    <property type="entry name" value="Cys/Met-Metab_PyrdxlP-dep_enz"/>
</dbReference>
<keyword evidence="6" id="KW-0198">Cysteine biosynthesis</keyword>
<evidence type="ECO:0000256" key="5">
    <source>
        <dbReference type="ARBA" id="ARBA00022898"/>
    </source>
</evidence>
<dbReference type="EMBL" id="KV878890">
    <property type="protein sequence ID" value="OJJ87925.1"/>
    <property type="molecule type" value="Genomic_DNA"/>
</dbReference>
<dbReference type="Proteomes" id="UP000184300">
    <property type="component" value="Unassembled WGS sequence"/>
</dbReference>
<keyword evidence="6" id="KW-0028">Amino-acid biosynthesis</keyword>
<dbReference type="GeneID" id="34458838"/>
<accession>A0A1L9VVJ2</accession>
<organism evidence="10 11">
    <name type="scientific">Aspergillus glaucus CBS 516.65</name>
    <dbReference type="NCBI Taxonomy" id="1160497"/>
    <lineage>
        <taxon>Eukaryota</taxon>
        <taxon>Fungi</taxon>
        <taxon>Dikarya</taxon>
        <taxon>Ascomycota</taxon>
        <taxon>Pezizomycotina</taxon>
        <taxon>Eurotiomycetes</taxon>
        <taxon>Eurotiomycetidae</taxon>
        <taxon>Eurotiales</taxon>
        <taxon>Aspergillaceae</taxon>
        <taxon>Aspergillus</taxon>
        <taxon>Aspergillus subgen. Aspergillus</taxon>
    </lineage>
</organism>
<keyword evidence="11" id="KW-1185">Reference proteome</keyword>
<keyword evidence="5 8" id="KW-0663">Pyridoxal phosphate</keyword>
<dbReference type="GO" id="GO:0030170">
    <property type="term" value="F:pyridoxal phosphate binding"/>
    <property type="evidence" value="ECO:0007669"/>
    <property type="project" value="InterPro"/>
</dbReference>
<gene>
    <name evidence="10" type="ORF">ASPGLDRAFT_164576</name>
</gene>
<evidence type="ECO:0000256" key="7">
    <source>
        <dbReference type="ARBA" id="ARBA00029853"/>
    </source>
</evidence>
<name>A0A1L9VVJ2_ASPGL</name>
<reference evidence="11" key="1">
    <citation type="journal article" date="2017" name="Genome Biol.">
        <title>Comparative genomics reveals high biological diversity and specific adaptations in the industrially and medically important fungal genus Aspergillus.</title>
        <authorList>
            <person name="de Vries R.P."/>
            <person name="Riley R."/>
            <person name="Wiebenga A."/>
            <person name="Aguilar-Osorio G."/>
            <person name="Amillis S."/>
            <person name="Uchima C.A."/>
            <person name="Anderluh G."/>
            <person name="Asadollahi M."/>
            <person name="Askin M."/>
            <person name="Barry K."/>
            <person name="Battaglia E."/>
            <person name="Bayram O."/>
            <person name="Benocci T."/>
            <person name="Braus-Stromeyer S.A."/>
            <person name="Caldana C."/>
            <person name="Canovas D."/>
            <person name="Cerqueira G.C."/>
            <person name="Chen F."/>
            <person name="Chen W."/>
            <person name="Choi C."/>
            <person name="Clum A."/>
            <person name="Dos Santos R.A."/>
            <person name="Damasio A.R."/>
            <person name="Diallinas G."/>
            <person name="Emri T."/>
            <person name="Fekete E."/>
            <person name="Flipphi M."/>
            <person name="Freyberg S."/>
            <person name="Gallo A."/>
            <person name="Gournas C."/>
            <person name="Habgood R."/>
            <person name="Hainaut M."/>
            <person name="Harispe M.L."/>
            <person name="Henrissat B."/>
            <person name="Hilden K.S."/>
            <person name="Hope R."/>
            <person name="Hossain A."/>
            <person name="Karabika E."/>
            <person name="Karaffa L."/>
            <person name="Karanyi Z."/>
            <person name="Krasevec N."/>
            <person name="Kuo A."/>
            <person name="Kusch H."/>
            <person name="LaButti K."/>
            <person name="Lagendijk E.L."/>
            <person name="Lapidus A."/>
            <person name="Levasseur A."/>
            <person name="Lindquist E."/>
            <person name="Lipzen A."/>
            <person name="Logrieco A.F."/>
            <person name="MacCabe A."/>
            <person name="Maekelae M.R."/>
            <person name="Malavazi I."/>
            <person name="Melin P."/>
            <person name="Meyer V."/>
            <person name="Mielnichuk N."/>
            <person name="Miskei M."/>
            <person name="Molnar A.P."/>
            <person name="Mule G."/>
            <person name="Ngan C.Y."/>
            <person name="Orejas M."/>
            <person name="Orosz E."/>
            <person name="Ouedraogo J.P."/>
            <person name="Overkamp K.M."/>
            <person name="Park H.-S."/>
            <person name="Perrone G."/>
            <person name="Piumi F."/>
            <person name="Punt P.J."/>
            <person name="Ram A.F."/>
            <person name="Ramon A."/>
            <person name="Rauscher S."/>
            <person name="Record E."/>
            <person name="Riano-Pachon D.M."/>
            <person name="Robert V."/>
            <person name="Roehrig J."/>
            <person name="Ruller R."/>
            <person name="Salamov A."/>
            <person name="Salih N.S."/>
            <person name="Samson R.A."/>
            <person name="Sandor E."/>
            <person name="Sanguinetti M."/>
            <person name="Schuetze T."/>
            <person name="Sepcic K."/>
            <person name="Shelest E."/>
            <person name="Sherlock G."/>
            <person name="Sophianopoulou V."/>
            <person name="Squina F.M."/>
            <person name="Sun H."/>
            <person name="Susca A."/>
            <person name="Todd R.B."/>
            <person name="Tsang A."/>
            <person name="Unkles S.E."/>
            <person name="van de Wiele N."/>
            <person name="van Rossen-Uffink D."/>
            <person name="Oliveira J.V."/>
            <person name="Vesth T.C."/>
            <person name="Visser J."/>
            <person name="Yu J.-H."/>
            <person name="Zhou M."/>
            <person name="Andersen M.R."/>
            <person name="Archer D.B."/>
            <person name="Baker S.E."/>
            <person name="Benoit I."/>
            <person name="Brakhage A.A."/>
            <person name="Braus G.H."/>
            <person name="Fischer R."/>
            <person name="Frisvad J.C."/>
            <person name="Goldman G.H."/>
            <person name="Houbraken J."/>
            <person name="Oakley B."/>
            <person name="Pocsi I."/>
            <person name="Scazzocchio C."/>
            <person name="Seiboth B."/>
            <person name="vanKuyk P.A."/>
            <person name="Wortman J."/>
            <person name="Dyer P.S."/>
            <person name="Grigoriev I.V."/>
        </authorList>
    </citation>
    <scope>NUCLEOTIDE SEQUENCE [LARGE SCALE GENOMIC DNA]</scope>
    <source>
        <strain evidence="11">CBS 516.65</strain>
    </source>
</reference>
<evidence type="ECO:0000313" key="10">
    <source>
        <dbReference type="EMBL" id="OJJ87925.1"/>
    </source>
</evidence>
<dbReference type="GO" id="GO:0019346">
    <property type="term" value="P:transsulfuration"/>
    <property type="evidence" value="ECO:0007669"/>
    <property type="project" value="InterPro"/>
</dbReference>
<evidence type="ECO:0000256" key="3">
    <source>
        <dbReference type="ARBA" id="ARBA00009077"/>
    </source>
</evidence>
<dbReference type="OrthoDB" id="3512640at2759"/>
<dbReference type="GO" id="GO:0019343">
    <property type="term" value="P:cysteine biosynthetic process via cystathionine"/>
    <property type="evidence" value="ECO:0007669"/>
    <property type="project" value="TreeGrafter"/>
</dbReference>